<protein>
    <submittedName>
        <fullName evidence="1">Uncharacterized protein</fullName>
    </submittedName>
</protein>
<dbReference type="AlphaFoldDB" id="A0A0F9T8W1"/>
<comment type="caution">
    <text evidence="1">The sequence shown here is derived from an EMBL/GenBank/DDBJ whole genome shotgun (WGS) entry which is preliminary data.</text>
</comment>
<proteinExistence type="predicted"/>
<evidence type="ECO:0000313" key="1">
    <source>
        <dbReference type="EMBL" id="KKN45381.1"/>
    </source>
</evidence>
<accession>A0A0F9T8W1</accession>
<gene>
    <name evidence="1" type="ORF">LCGC14_0683670</name>
</gene>
<sequence>MRVYEVTDTGRKVIKNVNDGSEELRILNFIDGRGQATEDELEVAPSKEVKTDKGCDSTIIRR</sequence>
<dbReference type="EMBL" id="LAZR01001393">
    <property type="protein sequence ID" value="KKN45381.1"/>
    <property type="molecule type" value="Genomic_DNA"/>
</dbReference>
<reference evidence="1" key="1">
    <citation type="journal article" date="2015" name="Nature">
        <title>Complex archaea that bridge the gap between prokaryotes and eukaryotes.</title>
        <authorList>
            <person name="Spang A."/>
            <person name="Saw J.H."/>
            <person name="Jorgensen S.L."/>
            <person name="Zaremba-Niedzwiedzka K."/>
            <person name="Martijn J."/>
            <person name="Lind A.E."/>
            <person name="van Eijk R."/>
            <person name="Schleper C."/>
            <person name="Guy L."/>
            <person name="Ettema T.J."/>
        </authorList>
    </citation>
    <scope>NUCLEOTIDE SEQUENCE</scope>
</reference>
<name>A0A0F9T8W1_9ZZZZ</name>
<organism evidence="1">
    <name type="scientific">marine sediment metagenome</name>
    <dbReference type="NCBI Taxonomy" id="412755"/>
    <lineage>
        <taxon>unclassified sequences</taxon>
        <taxon>metagenomes</taxon>
        <taxon>ecological metagenomes</taxon>
    </lineage>
</organism>